<dbReference type="Proteomes" id="UP000032266">
    <property type="component" value="Chromosome"/>
</dbReference>
<reference evidence="1 2" key="1">
    <citation type="submission" date="2014-01" db="EMBL/GenBank/DDBJ databases">
        <title>Full genme sequencing of cellulolytic bacterium Gynuella sunshinyii YC6258T gen. nov., sp. nov.</title>
        <authorList>
            <person name="Khan H."/>
            <person name="Chung E.J."/>
            <person name="Chung Y.R."/>
        </authorList>
    </citation>
    <scope>NUCLEOTIDE SEQUENCE [LARGE SCALE GENOMIC DNA]</scope>
    <source>
        <strain evidence="1 2">YC6258</strain>
    </source>
</reference>
<name>A0A0C5VT58_9GAMM</name>
<dbReference type="STRING" id="1445510.YC6258_05824"/>
<evidence type="ECO:0000313" key="2">
    <source>
        <dbReference type="Proteomes" id="UP000032266"/>
    </source>
</evidence>
<protein>
    <submittedName>
        <fullName evidence="1">Uncharacterized protein</fullName>
    </submittedName>
</protein>
<sequence length="49" mass="5581">MGKLNAGQQAEISQEITMNYRFDATHIFIQEDGYIVVTEMGFLLINKCV</sequence>
<proteinExistence type="predicted"/>
<dbReference type="EMBL" id="CP007142">
    <property type="protein sequence ID" value="AJQ97852.1"/>
    <property type="molecule type" value="Genomic_DNA"/>
</dbReference>
<organism evidence="1 2">
    <name type="scientific">Gynuella sunshinyii YC6258</name>
    <dbReference type="NCBI Taxonomy" id="1445510"/>
    <lineage>
        <taxon>Bacteria</taxon>
        <taxon>Pseudomonadati</taxon>
        <taxon>Pseudomonadota</taxon>
        <taxon>Gammaproteobacteria</taxon>
        <taxon>Oceanospirillales</taxon>
        <taxon>Saccharospirillaceae</taxon>
        <taxon>Gynuella</taxon>
    </lineage>
</organism>
<evidence type="ECO:0000313" key="1">
    <source>
        <dbReference type="EMBL" id="AJQ97852.1"/>
    </source>
</evidence>
<keyword evidence="2" id="KW-1185">Reference proteome</keyword>
<accession>A0A0C5VT58</accession>
<gene>
    <name evidence="1" type="ORF">YC6258_05824</name>
</gene>
<dbReference type="AlphaFoldDB" id="A0A0C5VT58"/>
<dbReference type="KEGG" id="gsn:YC6258_05824"/>
<dbReference type="HOGENOM" id="CLU_3136242_0_0_6"/>